<dbReference type="EMBL" id="KV454435">
    <property type="protein sequence ID" value="ODQ78544.1"/>
    <property type="molecule type" value="Genomic_DNA"/>
</dbReference>
<dbReference type="Gene3D" id="3.20.20.100">
    <property type="entry name" value="NADP-dependent oxidoreductase domain"/>
    <property type="match status" value="1"/>
</dbReference>
<dbReference type="SUPFAM" id="SSF51430">
    <property type="entry name" value="NAD(P)-linked oxidoreductase"/>
    <property type="match status" value="1"/>
</dbReference>
<protein>
    <recommendedName>
        <fullName evidence="3">NADP-dependent oxidoreductase domain-containing protein</fullName>
    </recommendedName>
</protein>
<dbReference type="OrthoDB" id="416253at2759"/>
<sequence>LAQVSAELSKNAGKTISPAQTLIRWSLEQGFIPLPKTVTAGRIASNLDVFDWEFTDEARKTLDKDSHEISGWDPTVYQDPK</sequence>
<keyword evidence="2" id="KW-1185">Reference proteome</keyword>
<feature type="non-terminal residue" evidence="1">
    <location>
        <position position="1"/>
    </location>
</feature>
<organism evidence="1 2">
    <name type="scientific">Babjeviella inositovora NRRL Y-12698</name>
    <dbReference type="NCBI Taxonomy" id="984486"/>
    <lineage>
        <taxon>Eukaryota</taxon>
        <taxon>Fungi</taxon>
        <taxon>Dikarya</taxon>
        <taxon>Ascomycota</taxon>
        <taxon>Saccharomycotina</taxon>
        <taxon>Pichiomycetes</taxon>
        <taxon>Serinales incertae sedis</taxon>
        <taxon>Babjeviella</taxon>
    </lineage>
</organism>
<dbReference type="InterPro" id="IPR036812">
    <property type="entry name" value="NAD(P)_OxRdtase_dom_sf"/>
</dbReference>
<dbReference type="RefSeq" id="XP_018983872.1">
    <property type="nucleotide sequence ID" value="XM_019132942.1"/>
</dbReference>
<dbReference type="GeneID" id="30150795"/>
<dbReference type="GO" id="GO:0016491">
    <property type="term" value="F:oxidoreductase activity"/>
    <property type="evidence" value="ECO:0007669"/>
    <property type="project" value="InterPro"/>
</dbReference>
<gene>
    <name evidence="1" type="ORF">BABINDRAFT_9313</name>
</gene>
<evidence type="ECO:0000313" key="2">
    <source>
        <dbReference type="Proteomes" id="UP000094336"/>
    </source>
</evidence>
<dbReference type="Proteomes" id="UP000094336">
    <property type="component" value="Unassembled WGS sequence"/>
</dbReference>
<dbReference type="PROSITE" id="PS00063">
    <property type="entry name" value="ALDOKETO_REDUCTASE_3"/>
    <property type="match status" value="1"/>
</dbReference>
<evidence type="ECO:0008006" key="3">
    <source>
        <dbReference type="Google" id="ProtNLM"/>
    </source>
</evidence>
<evidence type="ECO:0000313" key="1">
    <source>
        <dbReference type="EMBL" id="ODQ78544.1"/>
    </source>
</evidence>
<dbReference type="STRING" id="984486.A0A1E3QM57"/>
<dbReference type="InterPro" id="IPR018170">
    <property type="entry name" value="Aldo/ket_reductase_CS"/>
</dbReference>
<proteinExistence type="predicted"/>
<name>A0A1E3QM57_9ASCO</name>
<dbReference type="AlphaFoldDB" id="A0A1E3QM57"/>
<accession>A0A1E3QM57</accession>
<reference evidence="2" key="1">
    <citation type="submission" date="2016-05" db="EMBL/GenBank/DDBJ databases">
        <title>Comparative genomics of biotechnologically important yeasts.</title>
        <authorList>
            <consortium name="DOE Joint Genome Institute"/>
            <person name="Riley R."/>
            <person name="Haridas S."/>
            <person name="Wolfe K.H."/>
            <person name="Lopes M.R."/>
            <person name="Hittinger C.T."/>
            <person name="Goker M."/>
            <person name="Salamov A."/>
            <person name="Wisecaver J."/>
            <person name="Long T.M."/>
            <person name="Aerts A.L."/>
            <person name="Barry K."/>
            <person name="Choi C."/>
            <person name="Clum A."/>
            <person name="Coughlan A.Y."/>
            <person name="Deshpande S."/>
            <person name="Douglass A.P."/>
            <person name="Hanson S.J."/>
            <person name="Klenk H.-P."/>
            <person name="Labutti K."/>
            <person name="Lapidus A."/>
            <person name="Lindquist E."/>
            <person name="Lipzen A."/>
            <person name="Meier-Kolthoff J.P."/>
            <person name="Ohm R.A."/>
            <person name="Otillar R.P."/>
            <person name="Pangilinan J."/>
            <person name="Peng Y."/>
            <person name="Rokas A."/>
            <person name="Rosa C.A."/>
            <person name="Scheuner C."/>
            <person name="Sibirny A.A."/>
            <person name="Slot J.C."/>
            <person name="Stielow J.B."/>
            <person name="Sun H."/>
            <person name="Kurtzman C.P."/>
            <person name="Blackwell M."/>
            <person name="Grigoriev I.V."/>
            <person name="Jeffries T.W."/>
        </authorList>
    </citation>
    <scope>NUCLEOTIDE SEQUENCE [LARGE SCALE GENOMIC DNA]</scope>
    <source>
        <strain evidence="2">NRRL Y-12698</strain>
    </source>
</reference>